<evidence type="ECO:0000313" key="3">
    <source>
        <dbReference type="RefSeq" id="XP_031396457.1"/>
    </source>
</evidence>
<dbReference type="PANTHER" id="PTHR37708">
    <property type="entry name" value="HOMEOBOX HOX-B3-LIKE PROTEIN"/>
    <property type="match status" value="1"/>
</dbReference>
<evidence type="ECO:0000313" key="2">
    <source>
        <dbReference type="Proteomes" id="UP000515151"/>
    </source>
</evidence>
<feature type="region of interest" description="Disordered" evidence="1">
    <location>
        <begin position="73"/>
        <end position="108"/>
    </location>
</feature>
<dbReference type="OrthoDB" id="755797at2759"/>
<feature type="compositionally biased region" description="Polar residues" evidence="1">
    <location>
        <begin position="86"/>
        <end position="103"/>
    </location>
</feature>
<dbReference type="RefSeq" id="XP_031396457.1">
    <property type="nucleotide sequence ID" value="XM_031540597.1"/>
</dbReference>
<reference evidence="2" key="1">
    <citation type="journal article" date="2020" name="Plant Biotechnol. J.">
        <title>The pomegranate (Punica granatum L.) draft genome dissects genetic divergence between soft- and hard-seeded cultivars.</title>
        <authorList>
            <person name="Luo X."/>
            <person name="Li H."/>
            <person name="Wu Z."/>
            <person name="Yao W."/>
            <person name="Zhao P."/>
            <person name="Cao D."/>
            <person name="Yu H."/>
            <person name="Li K."/>
            <person name="Poudel K."/>
            <person name="Zhao D."/>
            <person name="Zhang F."/>
            <person name="Xia X."/>
            <person name="Chen L."/>
            <person name="Wang Q."/>
            <person name="Jing D."/>
            <person name="Cao S."/>
        </authorList>
    </citation>
    <scope>NUCLEOTIDE SEQUENCE [LARGE SCALE GENOMIC DNA]</scope>
    <source>
        <strain evidence="2">cv. Tunisia</strain>
    </source>
</reference>
<dbReference type="AlphaFoldDB" id="A0A6P8DGK7"/>
<protein>
    <submittedName>
        <fullName evidence="3">Uncharacterized protein LOC116207586</fullName>
    </submittedName>
</protein>
<accession>A0A6P8DGK7</accession>
<evidence type="ECO:0000256" key="1">
    <source>
        <dbReference type="SAM" id="MobiDB-lite"/>
    </source>
</evidence>
<reference evidence="3" key="2">
    <citation type="submission" date="2025-08" db="UniProtKB">
        <authorList>
            <consortium name="RefSeq"/>
        </authorList>
    </citation>
    <scope>IDENTIFICATION</scope>
    <source>
        <tissue evidence="3">Leaf</tissue>
    </source>
</reference>
<feature type="region of interest" description="Disordered" evidence="1">
    <location>
        <begin position="127"/>
        <end position="174"/>
    </location>
</feature>
<dbReference type="Proteomes" id="UP000515151">
    <property type="component" value="Chromosome 5"/>
</dbReference>
<dbReference type="GeneID" id="116207586"/>
<organism evidence="2 3">
    <name type="scientific">Punica granatum</name>
    <name type="common">Pomegranate</name>
    <dbReference type="NCBI Taxonomy" id="22663"/>
    <lineage>
        <taxon>Eukaryota</taxon>
        <taxon>Viridiplantae</taxon>
        <taxon>Streptophyta</taxon>
        <taxon>Embryophyta</taxon>
        <taxon>Tracheophyta</taxon>
        <taxon>Spermatophyta</taxon>
        <taxon>Magnoliopsida</taxon>
        <taxon>eudicotyledons</taxon>
        <taxon>Gunneridae</taxon>
        <taxon>Pentapetalae</taxon>
        <taxon>rosids</taxon>
        <taxon>malvids</taxon>
        <taxon>Myrtales</taxon>
        <taxon>Lythraceae</taxon>
        <taxon>Punica</taxon>
    </lineage>
</organism>
<feature type="compositionally biased region" description="Polar residues" evidence="1">
    <location>
        <begin position="154"/>
        <end position="164"/>
    </location>
</feature>
<sequence>MAEINGSLQGRDALQSLFHALDPASVLISENSRSDDQPIIPLSLRPVTDAYFFMERGPRYTEYAELREAKLRRKHMRPPEPDIRDTMQTPPRKQVKFQGSSVSGGRKGLSILTQSVPDFSSVIRKENRKPMNALPPLLEMTPPPSKNRPKGTAVGSSARGSKSANAGEKKQGGMMVRKSYACAEELKGLSSAAAASIGRDRIGGRSLRGTRRTVLGSRPI</sequence>
<name>A0A6P8DGK7_PUNGR</name>
<gene>
    <name evidence="3" type="primary">LOC116207586</name>
</gene>
<keyword evidence="2" id="KW-1185">Reference proteome</keyword>
<proteinExistence type="predicted"/>
<dbReference type="PANTHER" id="PTHR37708:SF2">
    <property type="entry name" value="HOMEOBOX HOX-B3-LIKE PROTEIN"/>
    <property type="match status" value="1"/>
</dbReference>
<feature type="region of interest" description="Disordered" evidence="1">
    <location>
        <begin position="193"/>
        <end position="220"/>
    </location>
</feature>